<proteinExistence type="predicted"/>
<protein>
    <submittedName>
        <fullName evidence="1">Uncharacterized protein</fullName>
    </submittedName>
</protein>
<sequence length="95" mass="10653">MEVALTFGSVGDIIAICQIAIQLSRALGVGCAEASGSAKEYQDLRKDLDAFTHIKVREQRIAISTLRILWFWLTIAGTDTQPARRTLRYWPISMK</sequence>
<organism evidence="1 2">
    <name type="scientific">Apiospora hydei</name>
    <dbReference type="NCBI Taxonomy" id="1337664"/>
    <lineage>
        <taxon>Eukaryota</taxon>
        <taxon>Fungi</taxon>
        <taxon>Dikarya</taxon>
        <taxon>Ascomycota</taxon>
        <taxon>Pezizomycotina</taxon>
        <taxon>Sordariomycetes</taxon>
        <taxon>Xylariomycetidae</taxon>
        <taxon>Amphisphaeriales</taxon>
        <taxon>Apiosporaceae</taxon>
        <taxon>Apiospora</taxon>
    </lineage>
</organism>
<reference evidence="1 2" key="1">
    <citation type="submission" date="2023-01" db="EMBL/GenBank/DDBJ databases">
        <title>Analysis of 21 Apiospora genomes using comparative genomics revels a genus with tremendous synthesis potential of carbohydrate active enzymes and secondary metabolites.</title>
        <authorList>
            <person name="Sorensen T."/>
        </authorList>
    </citation>
    <scope>NUCLEOTIDE SEQUENCE [LARGE SCALE GENOMIC DNA]</scope>
    <source>
        <strain evidence="1 2">CBS 114990</strain>
    </source>
</reference>
<evidence type="ECO:0000313" key="1">
    <source>
        <dbReference type="EMBL" id="KAK8062324.1"/>
    </source>
</evidence>
<gene>
    <name evidence="1" type="ORF">PG997_014421</name>
</gene>
<evidence type="ECO:0000313" key="2">
    <source>
        <dbReference type="Proteomes" id="UP001433268"/>
    </source>
</evidence>
<name>A0ABR1UTR4_9PEZI</name>
<accession>A0ABR1UTR4</accession>
<keyword evidence="2" id="KW-1185">Reference proteome</keyword>
<dbReference type="RefSeq" id="XP_066660923.1">
    <property type="nucleotide sequence ID" value="XM_066818735.1"/>
</dbReference>
<dbReference type="GeneID" id="92051795"/>
<dbReference type="Proteomes" id="UP001433268">
    <property type="component" value="Unassembled WGS sequence"/>
</dbReference>
<comment type="caution">
    <text evidence="1">The sequence shown here is derived from an EMBL/GenBank/DDBJ whole genome shotgun (WGS) entry which is preliminary data.</text>
</comment>
<dbReference type="EMBL" id="JAQQWN010000010">
    <property type="protein sequence ID" value="KAK8062324.1"/>
    <property type="molecule type" value="Genomic_DNA"/>
</dbReference>